<comment type="subcellular location">
    <subcellularLocation>
        <location evidence="3">Cytoplasm</location>
    </subcellularLocation>
</comment>
<dbReference type="PANTHER" id="PTHR33643">
    <property type="entry name" value="UREASE ACCESSORY PROTEIN D"/>
    <property type="match status" value="1"/>
</dbReference>
<protein>
    <recommendedName>
        <fullName evidence="3">Urease accessory protein UreD</fullName>
    </recommendedName>
</protein>
<dbReference type="GO" id="GO:0016151">
    <property type="term" value="F:nickel cation binding"/>
    <property type="evidence" value="ECO:0007669"/>
    <property type="project" value="UniProtKB-UniRule"/>
</dbReference>
<keyword evidence="2 3" id="KW-0143">Chaperone</keyword>
<dbReference type="PANTHER" id="PTHR33643:SF1">
    <property type="entry name" value="UREASE ACCESSORY PROTEIN D"/>
    <property type="match status" value="1"/>
</dbReference>
<keyword evidence="5" id="KW-1185">Reference proteome</keyword>
<comment type="similarity">
    <text evidence="1 3">Belongs to the UreD family.</text>
</comment>
<accession>A0A7K3LPB6</accession>
<dbReference type="EMBL" id="JAADZU010000029">
    <property type="protein sequence ID" value="NDK90079.1"/>
    <property type="molecule type" value="Genomic_DNA"/>
</dbReference>
<sequence length="277" mass="30213">MTRQGTLEVDVVADRRGRTRVTHLLQAYPQRVTAPLYADADPRSAYLCVQSPSGGIFADDTLRTEVTVGSGGHLLMTSQSATQVFDGDVGSGATHAQRFTVRDGGILEYVPREIIPHADARFAQDTEVAVDGTGVFVGWEMIASGRIGHGERYRYRTVSTRTTVRVDGVMATCDAIRVGAAERRPPERLIGANYLATGLIVAPRHDVTALHDEIHEQLLRCPLVSGVSVLPESIGVIVRVLADTAPPLRRLLADLVATHRRVLLDMNPPPKRLLREE</sequence>
<dbReference type="GO" id="GO:0005737">
    <property type="term" value="C:cytoplasm"/>
    <property type="evidence" value="ECO:0007669"/>
    <property type="project" value="UniProtKB-SubCell"/>
</dbReference>
<dbReference type="AlphaFoldDB" id="A0A7K3LPB6"/>
<evidence type="ECO:0000256" key="1">
    <source>
        <dbReference type="ARBA" id="ARBA00007177"/>
    </source>
</evidence>
<gene>
    <name evidence="3" type="primary">ureD</name>
    <name evidence="4" type="ORF">GYA93_10865</name>
</gene>
<dbReference type="InterPro" id="IPR002669">
    <property type="entry name" value="UreD"/>
</dbReference>
<proteinExistence type="inferred from homology"/>
<dbReference type="RefSeq" id="WP_059037178.1">
    <property type="nucleotide sequence ID" value="NZ_JAADZU010000029.1"/>
</dbReference>
<organism evidence="4 5">
    <name type="scientific">Gordonia desulfuricans</name>
    <dbReference type="NCBI Taxonomy" id="89051"/>
    <lineage>
        <taxon>Bacteria</taxon>
        <taxon>Bacillati</taxon>
        <taxon>Actinomycetota</taxon>
        <taxon>Actinomycetes</taxon>
        <taxon>Mycobacteriales</taxon>
        <taxon>Gordoniaceae</taxon>
        <taxon>Gordonia</taxon>
    </lineage>
</organism>
<reference evidence="4 5" key="1">
    <citation type="submission" date="2020-01" db="EMBL/GenBank/DDBJ databases">
        <title>Investigation of new actinobacteria for the biodesulphurisation of diesel fuel.</title>
        <authorList>
            <person name="Athi Narayanan S.M."/>
        </authorList>
    </citation>
    <scope>NUCLEOTIDE SEQUENCE [LARGE SCALE GENOMIC DNA]</scope>
    <source>
        <strain evidence="4 5">213E</strain>
    </source>
</reference>
<keyword evidence="3" id="KW-0963">Cytoplasm</keyword>
<evidence type="ECO:0000313" key="5">
    <source>
        <dbReference type="Proteomes" id="UP000466307"/>
    </source>
</evidence>
<dbReference type="HAMAP" id="MF_01384">
    <property type="entry name" value="UreD"/>
    <property type="match status" value="1"/>
</dbReference>
<comment type="caution">
    <text evidence="4">The sequence shown here is derived from an EMBL/GenBank/DDBJ whole genome shotgun (WGS) entry which is preliminary data.</text>
</comment>
<keyword evidence="3" id="KW-0996">Nickel insertion</keyword>
<comment type="function">
    <text evidence="3">Required for maturation of urease via the functional incorporation of the urease nickel metallocenter.</text>
</comment>
<dbReference type="Pfam" id="PF01774">
    <property type="entry name" value="UreD"/>
    <property type="match status" value="1"/>
</dbReference>
<evidence type="ECO:0000313" key="4">
    <source>
        <dbReference type="EMBL" id="NDK90079.1"/>
    </source>
</evidence>
<evidence type="ECO:0000256" key="2">
    <source>
        <dbReference type="ARBA" id="ARBA00023186"/>
    </source>
</evidence>
<comment type="subunit">
    <text evidence="3">UreD, UreF and UreG form a complex that acts as a GTP-hydrolysis-dependent molecular chaperone, activating the urease apoprotein by helping to assemble the nickel containing metallocenter of UreC. The UreE protein probably delivers the nickel.</text>
</comment>
<dbReference type="Proteomes" id="UP000466307">
    <property type="component" value="Unassembled WGS sequence"/>
</dbReference>
<name>A0A7K3LPB6_9ACTN</name>
<evidence type="ECO:0000256" key="3">
    <source>
        <dbReference type="HAMAP-Rule" id="MF_01384"/>
    </source>
</evidence>